<comment type="caution">
    <text evidence="4">The sequence shown here is derived from an EMBL/GenBank/DDBJ whole genome shotgun (WGS) entry which is preliminary data.</text>
</comment>
<dbReference type="Pfam" id="PF14501">
    <property type="entry name" value="HATPase_c_5"/>
    <property type="match status" value="1"/>
</dbReference>
<dbReference type="RefSeq" id="WP_095329553.1">
    <property type="nucleotide sequence ID" value="NZ_CP053315.1"/>
</dbReference>
<evidence type="ECO:0000256" key="2">
    <source>
        <dbReference type="SAM" id="Phobius"/>
    </source>
</evidence>
<name>A0AA91Z1D0_NIACI</name>
<feature type="coiled-coil region" evidence="1">
    <location>
        <begin position="107"/>
        <end position="134"/>
    </location>
</feature>
<evidence type="ECO:0000259" key="3">
    <source>
        <dbReference type="Pfam" id="PF14501"/>
    </source>
</evidence>
<organism evidence="4 5">
    <name type="scientific">Niallia circulans</name>
    <name type="common">Bacillus circulans</name>
    <dbReference type="NCBI Taxonomy" id="1397"/>
    <lineage>
        <taxon>Bacteria</taxon>
        <taxon>Bacillati</taxon>
        <taxon>Bacillota</taxon>
        <taxon>Bacilli</taxon>
        <taxon>Bacillales</taxon>
        <taxon>Bacillaceae</taxon>
        <taxon>Niallia</taxon>
    </lineage>
</organism>
<dbReference type="Gene3D" id="3.30.565.10">
    <property type="entry name" value="Histidine kinase-like ATPase, C-terminal domain"/>
    <property type="match status" value="1"/>
</dbReference>
<keyword evidence="2" id="KW-0812">Transmembrane</keyword>
<feature type="transmembrane region" description="Helical" evidence="2">
    <location>
        <begin position="33"/>
        <end position="52"/>
    </location>
</feature>
<evidence type="ECO:0000256" key="1">
    <source>
        <dbReference type="SAM" id="Coils"/>
    </source>
</evidence>
<protein>
    <recommendedName>
        <fullName evidence="3">Sensor histidine kinase NatK-like C-terminal domain-containing protein</fullName>
    </recommendedName>
</protein>
<dbReference type="GO" id="GO:0042802">
    <property type="term" value="F:identical protein binding"/>
    <property type="evidence" value="ECO:0007669"/>
    <property type="project" value="TreeGrafter"/>
</dbReference>
<dbReference type="InterPro" id="IPR036890">
    <property type="entry name" value="HATPase_C_sf"/>
</dbReference>
<dbReference type="Proteomes" id="UP000216961">
    <property type="component" value="Unassembled WGS sequence"/>
</dbReference>
<evidence type="ECO:0000313" key="4">
    <source>
        <dbReference type="EMBL" id="PAD83947.1"/>
    </source>
</evidence>
<dbReference type="InterPro" id="IPR032834">
    <property type="entry name" value="NatK-like_C"/>
</dbReference>
<dbReference type="SUPFAM" id="SSF55874">
    <property type="entry name" value="ATPase domain of HSP90 chaperone/DNA topoisomerase II/histidine kinase"/>
    <property type="match status" value="1"/>
</dbReference>
<evidence type="ECO:0000313" key="5">
    <source>
        <dbReference type="Proteomes" id="UP000216961"/>
    </source>
</evidence>
<feature type="domain" description="Sensor histidine kinase NatK-like C-terminal" evidence="3">
    <location>
        <begin position="213"/>
        <end position="324"/>
    </location>
</feature>
<keyword evidence="2" id="KW-0472">Membrane</keyword>
<keyword evidence="1" id="KW-0175">Coiled coil</keyword>
<dbReference type="EMBL" id="NPBQ01000036">
    <property type="protein sequence ID" value="PAD83947.1"/>
    <property type="molecule type" value="Genomic_DNA"/>
</dbReference>
<sequence>MINNNHFYWLLIAVYSTIHSKRVIDHVSFSVQAYWIFAFFVGICFVLSKYLHADKAVINSRIEVLFWLVQSLVLLLHIQVAFTYWNILFLLLFVLIEIVRFMIGAKIFSLQQAKESYEKEISQYNELFQVVRSERHDFLKHISAVHFMLEKEGSSHAKSYLDELVEGYEETNLSIKGESGSVASVLHRVYKQAVQENITLKYDFDIPLSTLPMKEKDIVGLVGNLLSNSLEASREWQQKYRREPHIIIRLSKRSGLYLLTCKNDCLPIPVSILDSLYKKFGKSTKKGKERGYGTRIILDIVKKHHGYLDYTYKEESFFVKIKIPVIKNSNDD</sequence>
<dbReference type="PANTHER" id="PTHR40448:SF1">
    <property type="entry name" value="TWO-COMPONENT SENSOR HISTIDINE KINASE"/>
    <property type="match status" value="1"/>
</dbReference>
<dbReference type="AlphaFoldDB" id="A0AA91Z1D0"/>
<dbReference type="Gene3D" id="1.10.287.130">
    <property type="match status" value="1"/>
</dbReference>
<dbReference type="PANTHER" id="PTHR40448">
    <property type="entry name" value="TWO-COMPONENT SENSOR HISTIDINE KINASE"/>
    <property type="match status" value="1"/>
</dbReference>
<reference evidence="4 5" key="1">
    <citation type="submission" date="2017-07" db="EMBL/GenBank/DDBJ databases">
        <title>Isolation and whole genome analysis of endospore-forming bacteria from heroin.</title>
        <authorList>
            <person name="Kalinowski J."/>
            <person name="Ahrens B."/>
            <person name="Al-Dilaimi A."/>
            <person name="Winkler A."/>
            <person name="Wibberg D."/>
            <person name="Schleenbecker U."/>
            <person name="Ruckert C."/>
            <person name="Wolfel R."/>
            <person name="Grass G."/>
        </authorList>
    </citation>
    <scope>NUCLEOTIDE SEQUENCE [LARGE SCALE GENOMIC DNA]</scope>
    <source>
        <strain evidence="4 5">7521-2</strain>
    </source>
</reference>
<proteinExistence type="predicted"/>
<accession>A0AA91Z1D0</accession>
<gene>
    <name evidence="4" type="ORF">CHH57_06935</name>
</gene>
<keyword evidence="2" id="KW-1133">Transmembrane helix</keyword>